<dbReference type="InterPro" id="IPR019198">
    <property type="entry name" value="Beta_propeller_containing"/>
</dbReference>
<feature type="region of interest" description="Disordered" evidence="1">
    <location>
        <begin position="125"/>
        <end position="154"/>
    </location>
</feature>
<organism evidence="2 3">
    <name type="scientific">Eubacterium oxidoreducens</name>
    <dbReference type="NCBI Taxonomy" id="1732"/>
    <lineage>
        <taxon>Bacteria</taxon>
        <taxon>Bacillati</taxon>
        <taxon>Bacillota</taxon>
        <taxon>Clostridia</taxon>
        <taxon>Eubacteriales</taxon>
        <taxon>Eubacteriaceae</taxon>
        <taxon>Eubacterium</taxon>
    </lineage>
</organism>
<protein>
    <submittedName>
        <fullName evidence="2">Secreted protein containing C-terminal beta-propeller domain</fullName>
    </submittedName>
</protein>
<dbReference type="OrthoDB" id="9778998at2"/>
<keyword evidence="3" id="KW-1185">Reference proteome</keyword>
<gene>
    <name evidence="2" type="ORF">SAMN02910417_00299</name>
</gene>
<accession>A0A1G6A5W2</accession>
<evidence type="ECO:0000313" key="2">
    <source>
        <dbReference type="EMBL" id="SDB03808.1"/>
    </source>
</evidence>
<evidence type="ECO:0000313" key="3">
    <source>
        <dbReference type="Proteomes" id="UP000199228"/>
    </source>
</evidence>
<dbReference type="EMBL" id="FMXR01000004">
    <property type="protein sequence ID" value="SDB03808.1"/>
    <property type="molecule type" value="Genomic_DNA"/>
</dbReference>
<dbReference type="AlphaFoldDB" id="A0A1G6A5W2"/>
<dbReference type="Proteomes" id="UP000199228">
    <property type="component" value="Unassembled WGS sequence"/>
</dbReference>
<name>A0A1G6A5W2_EUBOX</name>
<sequence>MKDDKLLDELKKNLTEEPIPERIKPGRIEEMLNHTSRKKSFSPRVKRSIGGLVAACACFAIGLGAYHHSQLTPVTSTEAVTPSDDDTNSEVNPISSMFTVASGYEDIYNLLQESQENGNSAQIFESTTDSTEDVAKDSAEESSADSSYSETNVMTDGVDEGDIVKTDGNYIYKVEESKILIYDISGDQPELVSQITPKHMTSASNLKEMYVDDDKLCIISQNYEQNMILYDEYSTQSTSDIYAFSNDSMVYAETYDISDRKNPALVSTGSQSGNFSTSRKVDDILYLFTTVDMTLPSGNIDSVVTDDQLSSWIPSVNGSVISSDHFYLPDAGSRASVIGSVKFSDPSSTIDSTGIITNYSQVYVSTDAIYIYSSDYSGGDTFTTLAKFTYQEGKISACACGNLNGEINDSFAIHQQDEYLQVLTTTDTNNCIYVLDDNLEMVGSVTGIAPGEQIYSARFIGDLGYFVTYENTDPLWSVDFSDMENPTLIGSLDITGFSDYLHLWGDDKLLGIGYETDPDTGDMIGVKLTMFDISNPAKVKTLDSIVLKNAYYSPACEQYKCVLADYDKNLIGFAYEIQDKESYNSTYLYSVYSFKNKKFTKKLEKVMGSDDSIDIDSDNYRGLYADDKFYISTLQSLYTYELDGFELIDEQ</sequence>
<dbReference type="Pfam" id="PF09826">
    <property type="entry name" value="Beta_propel"/>
    <property type="match status" value="1"/>
</dbReference>
<reference evidence="2 3" key="1">
    <citation type="submission" date="2016-10" db="EMBL/GenBank/DDBJ databases">
        <authorList>
            <person name="de Groot N.N."/>
        </authorList>
    </citation>
    <scope>NUCLEOTIDE SEQUENCE [LARGE SCALE GENOMIC DNA]</scope>
    <source>
        <strain evidence="2 3">DSM 3217</strain>
    </source>
</reference>
<proteinExistence type="predicted"/>
<evidence type="ECO:0000256" key="1">
    <source>
        <dbReference type="SAM" id="MobiDB-lite"/>
    </source>
</evidence>
<dbReference type="RefSeq" id="WP_090171449.1">
    <property type="nucleotide sequence ID" value="NZ_FMXR01000004.1"/>
</dbReference>
<dbReference type="STRING" id="1732.SAMN02910417_00299"/>